<gene>
    <name evidence="3" type="ORF">FB557_2010</name>
</gene>
<dbReference type="AlphaFoldDB" id="A0A560WAE6"/>
<dbReference type="RefSeq" id="WP_144857450.1">
    <property type="nucleotide sequence ID" value="NZ_BAAAYT010000005.1"/>
</dbReference>
<evidence type="ECO:0000256" key="2">
    <source>
        <dbReference type="SAM" id="SignalP"/>
    </source>
</evidence>
<organism evidence="3 4">
    <name type="scientific">Marihabitans asiaticum</name>
    <dbReference type="NCBI Taxonomy" id="415218"/>
    <lineage>
        <taxon>Bacteria</taxon>
        <taxon>Bacillati</taxon>
        <taxon>Actinomycetota</taxon>
        <taxon>Actinomycetes</taxon>
        <taxon>Micrococcales</taxon>
        <taxon>Intrasporangiaceae</taxon>
        <taxon>Marihabitans</taxon>
    </lineage>
</organism>
<evidence type="ECO:0000313" key="4">
    <source>
        <dbReference type="Proteomes" id="UP000315628"/>
    </source>
</evidence>
<dbReference type="PROSITE" id="PS51257">
    <property type="entry name" value="PROKAR_LIPOPROTEIN"/>
    <property type="match status" value="1"/>
</dbReference>
<feature type="region of interest" description="Disordered" evidence="1">
    <location>
        <begin position="103"/>
        <end position="123"/>
    </location>
</feature>
<sequence>MGRTEVGLRAVTAAGAVVGSLSLSACSAAAAGPPATTPDDAVVLSENQPADIDGGRAVATGVDGDSATVRIADGTSPFEPHDVEEGTTVVIGAESYRVEAIWSEGDSGEPGGQGGRVMLVPTP</sequence>
<name>A0A560WAE6_9MICO</name>
<reference evidence="3 4" key="1">
    <citation type="submission" date="2019-06" db="EMBL/GenBank/DDBJ databases">
        <title>Sequencing the genomes of 1000 actinobacteria strains.</title>
        <authorList>
            <person name="Klenk H.-P."/>
        </authorList>
    </citation>
    <scope>NUCLEOTIDE SEQUENCE [LARGE SCALE GENOMIC DNA]</scope>
    <source>
        <strain evidence="3 4">DSM 18935</strain>
    </source>
</reference>
<dbReference type="Proteomes" id="UP000315628">
    <property type="component" value="Unassembled WGS sequence"/>
</dbReference>
<dbReference type="EMBL" id="VIUW01000003">
    <property type="protein sequence ID" value="TWD14596.1"/>
    <property type="molecule type" value="Genomic_DNA"/>
</dbReference>
<keyword evidence="4" id="KW-1185">Reference proteome</keyword>
<accession>A0A560WAE6</accession>
<evidence type="ECO:0008006" key="5">
    <source>
        <dbReference type="Google" id="ProtNLM"/>
    </source>
</evidence>
<evidence type="ECO:0000313" key="3">
    <source>
        <dbReference type="EMBL" id="TWD14596.1"/>
    </source>
</evidence>
<protein>
    <recommendedName>
        <fullName evidence="5">Lipoprotein</fullName>
    </recommendedName>
</protein>
<comment type="caution">
    <text evidence="3">The sequence shown here is derived from an EMBL/GenBank/DDBJ whole genome shotgun (WGS) entry which is preliminary data.</text>
</comment>
<proteinExistence type="predicted"/>
<feature type="signal peptide" evidence="2">
    <location>
        <begin position="1"/>
        <end position="30"/>
    </location>
</feature>
<feature type="chain" id="PRO_5022043451" description="Lipoprotein" evidence="2">
    <location>
        <begin position="31"/>
        <end position="123"/>
    </location>
</feature>
<keyword evidence="2" id="KW-0732">Signal</keyword>
<evidence type="ECO:0000256" key="1">
    <source>
        <dbReference type="SAM" id="MobiDB-lite"/>
    </source>
</evidence>